<name>A0A9P0TCK7_PIEBR</name>
<dbReference type="Proteomes" id="UP001152562">
    <property type="component" value="Unassembled WGS sequence"/>
</dbReference>
<protein>
    <submittedName>
        <fullName evidence="1">Uncharacterized protein</fullName>
    </submittedName>
</protein>
<comment type="caution">
    <text evidence="1">The sequence shown here is derived from an EMBL/GenBank/DDBJ whole genome shotgun (WGS) entry which is preliminary data.</text>
</comment>
<evidence type="ECO:0000313" key="2">
    <source>
        <dbReference type="Proteomes" id="UP001152562"/>
    </source>
</evidence>
<gene>
    <name evidence="1" type="ORF">PIBRA_LOCUS6396</name>
</gene>
<organism evidence="1 2">
    <name type="scientific">Pieris brassicae</name>
    <name type="common">White butterfly</name>
    <name type="synonym">Large white butterfly</name>
    <dbReference type="NCBI Taxonomy" id="7116"/>
    <lineage>
        <taxon>Eukaryota</taxon>
        <taxon>Metazoa</taxon>
        <taxon>Ecdysozoa</taxon>
        <taxon>Arthropoda</taxon>
        <taxon>Hexapoda</taxon>
        <taxon>Insecta</taxon>
        <taxon>Pterygota</taxon>
        <taxon>Neoptera</taxon>
        <taxon>Endopterygota</taxon>
        <taxon>Lepidoptera</taxon>
        <taxon>Glossata</taxon>
        <taxon>Ditrysia</taxon>
        <taxon>Papilionoidea</taxon>
        <taxon>Pieridae</taxon>
        <taxon>Pierinae</taxon>
        <taxon>Pieris</taxon>
    </lineage>
</organism>
<dbReference type="EMBL" id="CALOZG010000009">
    <property type="protein sequence ID" value="CAH4029662.1"/>
    <property type="molecule type" value="Genomic_DNA"/>
</dbReference>
<dbReference type="AlphaFoldDB" id="A0A9P0TCK7"/>
<keyword evidence="2" id="KW-1185">Reference proteome</keyword>
<accession>A0A9P0TCK7</accession>
<sequence>MSSMVKLSPRSHFNGRYLSLLSVIMKLLNSSEAWSTMVGDIKAKQKQNYIRSLQKVREAIPLRSRLNAKRTPRPSWMRSYWFYPKFERRKKRERSFQVGVAHPSI</sequence>
<evidence type="ECO:0000313" key="1">
    <source>
        <dbReference type="EMBL" id="CAH4029662.1"/>
    </source>
</evidence>
<proteinExistence type="predicted"/>
<reference evidence="1" key="1">
    <citation type="submission" date="2022-05" db="EMBL/GenBank/DDBJ databases">
        <authorList>
            <person name="Okamura Y."/>
        </authorList>
    </citation>
    <scope>NUCLEOTIDE SEQUENCE</scope>
</reference>